<dbReference type="RefSeq" id="WP_097017693.1">
    <property type="nucleotide sequence ID" value="NZ_OBDZ01000011.1"/>
</dbReference>
<keyword evidence="1" id="KW-1133">Transmembrane helix</keyword>
<dbReference type="Proteomes" id="UP000219573">
    <property type="component" value="Unassembled WGS sequence"/>
</dbReference>
<sequence length="177" mass="19876">MQKNFEDSFALIELLIVIAIIGTIGSIVSRVYVTSYKASKYNSEAVNLQQEASLITTILAKDLRRTKELVSIDSNGKSIKVKIDSDGDGTADKQIEYTINQHALVRQAQDIDIDGKLIEETDKSKRITSQIVDNTDIFKYTVGEDLVNIKINLANNPNKSNQINYKIRDKIQLRSLN</sequence>
<keyword evidence="3" id="KW-1185">Reference proteome</keyword>
<dbReference type="AlphaFoldDB" id="A0A285GUP3"/>
<dbReference type="EMBL" id="OBDZ01000011">
    <property type="protein sequence ID" value="SNY27370.1"/>
    <property type="molecule type" value="Genomic_DNA"/>
</dbReference>
<keyword evidence="1" id="KW-0812">Transmembrane</keyword>
<name>A0A285GUP3_9FIRM</name>
<keyword evidence="1" id="KW-0472">Membrane</keyword>
<dbReference type="SUPFAM" id="SSF54523">
    <property type="entry name" value="Pili subunits"/>
    <property type="match status" value="1"/>
</dbReference>
<reference evidence="3" key="1">
    <citation type="submission" date="2017-09" db="EMBL/GenBank/DDBJ databases">
        <authorList>
            <person name="Varghese N."/>
            <person name="Submissions S."/>
        </authorList>
    </citation>
    <scope>NUCLEOTIDE SEQUENCE [LARGE SCALE GENOMIC DNA]</scope>
    <source>
        <strain evidence="3">MSL47</strain>
    </source>
</reference>
<gene>
    <name evidence="2" type="ORF">SAMN06265827_11112</name>
</gene>
<protein>
    <recommendedName>
        <fullName evidence="4">Prepilin-type N-terminal cleavage/methylation domain-containing protein</fullName>
    </recommendedName>
</protein>
<evidence type="ECO:0000256" key="1">
    <source>
        <dbReference type="SAM" id="Phobius"/>
    </source>
</evidence>
<evidence type="ECO:0000313" key="3">
    <source>
        <dbReference type="Proteomes" id="UP000219573"/>
    </source>
</evidence>
<proteinExistence type="predicted"/>
<evidence type="ECO:0008006" key="4">
    <source>
        <dbReference type="Google" id="ProtNLM"/>
    </source>
</evidence>
<evidence type="ECO:0000313" key="2">
    <source>
        <dbReference type="EMBL" id="SNY27370.1"/>
    </source>
</evidence>
<dbReference type="InterPro" id="IPR045584">
    <property type="entry name" value="Pilin-like"/>
</dbReference>
<accession>A0A285GUP3</accession>
<feature type="transmembrane region" description="Helical" evidence="1">
    <location>
        <begin position="12"/>
        <end position="33"/>
    </location>
</feature>
<dbReference type="Gene3D" id="3.30.700.10">
    <property type="entry name" value="Glycoprotein, Type 4 Pilin"/>
    <property type="match status" value="1"/>
</dbReference>
<organism evidence="2 3">
    <name type="scientific">Orenia metallireducens</name>
    <dbReference type="NCBI Taxonomy" id="1413210"/>
    <lineage>
        <taxon>Bacteria</taxon>
        <taxon>Bacillati</taxon>
        <taxon>Bacillota</taxon>
        <taxon>Clostridia</taxon>
        <taxon>Halanaerobiales</taxon>
        <taxon>Halobacteroidaceae</taxon>
        <taxon>Orenia</taxon>
    </lineage>
</organism>